<dbReference type="GO" id="GO:0016757">
    <property type="term" value="F:glycosyltransferase activity"/>
    <property type="evidence" value="ECO:0007669"/>
    <property type="project" value="UniProtKB-KW"/>
</dbReference>
<dbReference type="RefSeq" id="WP_380837044.1">
    <property type="nucleotide sequence ID" value="NZ_JBHSFP010000002.1"/>
</dbReference>
<keyword evidence="12" id="KW-1185">Reference proteome</keyword>
<name>A0ABV9CB76_9ACTN</name>
<comment type="function">
    <text evidence="6">Catalyzes the glycosylation of 4,4'-diaponeurosporenoate, i.e. the esterification of glucose at the C1'' position with the carboxyl group of 4,4'-diaponeurosporenic acid, to form glycosyl-4,4'-diaponeurosporenoate. This is a step in the biosynthesis of staphyloxanthin, an orange pigment present in most staphylococci strains.</text>
</comment>
<keyword evidence="3 11" id="KW-0328">Glycosyltransferase</keyword>
<keyword evidence="2" id="KW-1003">Cell membrane</keyword>
<evidence type="ECO:0000256" key="1">
    <source>
        <dbReference type="ARBA" id="ARBA00004236"/>
    </source>
</evidence>
<evidence type="ECO:0000256" key="2">
    <source>
        <dbReference type="ARBA" id="ARBA00022475"/>
    </source>
</evidence>
<comment type="pathway">
    <text evidence="7">Carotenoid biosynthesis; staphyloxanthin biosynthesis; staphyloxanthin from farnesyl diphosphate: step 4/5.</text>
</comment>
<comment type="caution">
    <text evidence="11">The sequence shown here is derived from an EMBL/GenBank/DDBJ whole genome shotgun (WGS) entry which is preliminary data.</text>
</comment>
<protein>
    <recommendedName>
        <fullName evidence="9">4,4'-diaponeurosporenoate glycosyltransferase</fullName>
    </recommendedName>
</protein>
<evidence type="ECO:0000256" key="6">
    <source>
        <dbReference type="ARBA" id="ARBA00037281"/>
    </source>
</evidence>
<dbReference type="PANTHER" id="PTHR43646:SF2">
    <property type="entry name" value="GLYCOSYLTRANSFERASE 2-LIKE DOMAIN-CONTAINING PROTEIN"/>
    <property type="match status" value="1"/>
</dbReference>
<reference evidence="12" key="1">
    <citation type="journal article" date="2019" name="Int. J. Syst. Evol. Microbiol.">
        <title>The Global Catalogue of Microorganisms (GCM) 10K type strain sequencing project: providing services to taxonomists for standard genome sequencing and annotation.</title>
        <authorList>
            <consortium name="The Broad Institute Genomics Platform"/>
            <consortium name="The Broad Institute Genome Sequencing Center for Infectious Disease"/>
            <person name="Wu L."/>
            <person name="Ma J."/>
        </authorList>
    </citation>
    <scope>NUCLEOTIDE SEQUENCE [LARGE SCALE GENOMIC DNA]</scope>
    <source>
        <strain evidence="12">CGMCC 4.7132</strain>
    </source>
</reference>
<evidence type="ECO:0000313" key="11">
    <source>
        <dbReference type="EMBL" id="MFC4529935.1"/>
    </source>
</evidence>
<organism evidence="11 12">
    <name type="scientific">Sphaerisporangium dianthi</name>
    <dbReference type="NCBI Taxonomy" id="1436120"/>
    <lineage>
        <taxon>Bacteria</taxon>
        <taxon>Bacillati</taxon>
        <taxon>Actinomycetota</taxon>
        <taxon>Actinomycetes</taxon>
        <taxon>Streptosporangiales</taxon>
        <taxon>Streptosporangiaceae</taxon>
        <taxon>Sphaerisporangium</taxon>
    </lineage>
</organism>
<dbReference type="InterPro" id="IPR001173">
    <property type="entry name" value="Glyco_trans_2-like"/>
</dbReference>
<evidence type="ECO:0000256" key="9">
    <source>
        <dbReference type="ARBA" id="ARBA00040345"/>
    </source>
</evidence>
<evidence type="ECO:0000256" key="5">
    <source>
        <dbReference type="ARBA" id="ARBA00023136"/>
    </source>
</evidence>
<comment type="subcellular location">
    <subcellularLocation>
        <location evidence="1">Cell membrane</location>
    </subcellularLocation>
</comment>
<gene>
    <name evidence="11" type="ORF">ACFO60_04085</name>
</gene>
<dbReference type="Pfam" id="PF00535">
    <property type="entry name" value="Glycos_transf_2"/>
    <property type="match status" value="1"/>
</dbReference>
<feature type="domain" description="Glycosyltransferase 2-like" evidence="10">
    <location>
        <begin position="5"/>
        <end position="106"/>
    </location>
</feature>
<evidence type="ECO:0000259" key="10">
    <source>
        <dbReference type="Pfam" id="PF00535"/>
    </source>
</evidence>
<comment type="similarity">
    <text evidence="8">Belongs to the glycosyltransferase 2 family. CrtQ subfamily.</text>
</comment>
<evidence type="ECO:0000313" key="12">
    <source>
        <dbReference type="Proteomes" id="UP001596004"/>
    </source>
</evidence>
<evidence type="ECO:0000256" key="7">
    <source>
        <dbReference type="ARBA" id="ARBA00037904"/>
    </source>
</evidence>
<evidence type="ECO:0000256" key="8">
    <source>
        <dbReference type="ARBA" id="ARBA00038120"/>
    </source>
</evidence>
<dbReference type="SUPFAM" id="SSF53448">
    <property type="entry name" value="Nucleotide-diphospho-sugar transferases"/>
    <property type="match status" value="1"/>
</dbReference>
<dbReference type="EMBL" id="JBHSFP010000002">
    <property type="protein sequence ID" value="MFC4529935.1"/>
    <property type="molecule type" value="Genomic_DNA"/>
</dbReference>
<keyword evidence="4 11" id="KW-0808">Transferase</keyword>
<accession>A0ABV9CB76</accession>
<evidence type="ECO:0000256" key="3">
    <source>
        <dbReference type="ARBA" id="ARBA00022676"/>
    </source>
</evidence>
<dbReference type="Proteomes" id="UP001596004">
    <property type="component" value="Unassembled WGS sequence"/>
</dbReference>
<dbReference type="PANTHER" id="PTHR43646">
    <property type="entry name" value="GLYCOSYLTRANSFERASE"/>
    <property type="match status" value="1"/>
</dbReference>
<keyword evidence="5" id="KW-0472">Membrane</keyword>
<sequence length="311" mass="33014">MPSASVIIPAHNEARVIGRLLSRLLAEASQDEFDVVVVANGCDDDTAAVARGFGVRVVETPVPSKREALRLGGEAATGHPRVYVDADVEMGTSDLRALRDALLGDGDGEAAVSAPPAAGGQVSSAPRAVGLGSPGTAPRTLAAAPERALVLGDRPWTVRAYYAVWSRLPAVREGLFGRGVIAVSRDGDRRLMALPPVMGDDLAASLAFEPGERRVVRHAHAVIHPPRTLGDLLRRRVRAVTVVAEIEQGPMAGQEARTGLRDLLAIAGRAPWLLPHLGVFLAVTLVARAQARRAVRAKDYTTWLRDESSRT</sequence>
<evidence type="ECO:0000256" key="4">
    <source>
        <dbReference type="ARBA" id="ARBA00022679"/>
    </source>
</evidence>
<dbReference type="Gene3D" id="3.90.550.10">
    <property type="entry name" value="Spore Coat Polysaccharide Biosynthesis Protein SpsA, Chain A"/>
    <property type="match status" value="1"/>
</dbReference>
<proteinExistence type="inferred from homology"/>
<dbReference type="InterPro" id="IPR029044">
    <property type="entry name" value="Nucleotide-diphossugar_trans"/>
</dbReference>